<dbReference type="EMBL" id="MK250092">
    <property type="protein sequence ID" value="QDY52439.1"/>
    <property type="molecule type" value="Genomic_DNA"/>
</dbReference>
<organism evidence="1">
    <name type="scientific">Mimiviridae sp. ChoanoV1</name>
    <dbReference type="NCBI Taxonomy" id="2596887"/>
    <lineage>
        <taxon>Viruses</taxon>
        <taxon>Varidnaviria</taxon>
        <taxon>Bamfordvirae</taxon>
        <taxon>Nucleocytoviricota</taxon>
        <taxon>Megaviricetes</taxon>
        <taxon>Imitervirales</taxon>
        <taxon>Schizomimiviridae</taxon>
    </lineage>
</organism>
<name>A0A5B8HWF6_9VIRU</name>
<accession>A0A5B8HWF6</accession>
<reference evidence="1" key="1">
    <citation type="submission" date="2018-11" db="EMBL/GenBank/DDBJ databases">
        <title>A distinct lineage of giant viruses engineers rhodopsin photosystems in predatory marine eukaryotes.</title>
        <authorList>
            <person name="Needham D.M."/>
            <person name="Yoshizawa S."/>
            <person name="Hosaka T."/>
            <person name="Poirier C."/>
            <person name="Choi C.-J."/>
            <person name="Hehenberger E."/>
            <person name="Irwin N.A.T."/>
            <person name="Wilken S."/>
            <person name="Yung C.-M."/>
            <person name="Bachy C."/>
            <person name="Kurihara R."/>
            <person name="Nakajima Y."/>
            <person name="Kojima K."/>
            <person name="Kimura-Someya T."/>
            <person name="Leonard G."/>
            <person name="Malmstrom R.R."/>
            <person name="Mende D."/>
            <person name="Olson D.K."/>
            <person name="Sudo Y."/>
            <person name="Sudek S."/>
            <person name="Richards T.A."/>
            <person name="DeLong E.F."/>
            <person name="Keeling P.J."/>
            <person name="Santoro A.E."/>
            <person name="Shirouzu M."/>
            <person name="Iwasaki W."/>
            <person name="Worden A.Z."/>
        </authorList>
    </citation>
    <scope>NUCLEOTIDE SEQUENCE</scope>
</reference>
<gene>
    <name evidence="1" type="ORF">8_36</name>
</gene>
<sequence>MAEWLRRWTANPLGSARAGSNPVIVALFLFRWCSWLSRLLYTQKVAGSNPVRN</sequence>
<protein>
    <submittedName>
        <fullName evidence="1">Uncharacterized protein</fullName>
    </submittedName>
</protein>
<proteinExistence type="predicted"/>
<evidence type="ECO:0000313" key="1">
    <source>
        <dbReference type="EMBL" id="QDY52439.1"/>
    </source>
</evidence>